<dbReference type="Proteomes" id="UP001149813">
    <property type="component" value="Unassembled WGS sequence"/>
</dbReference>
<sequence>SAKEAHVELKESRLSECTGTATVSGTAVSQLSFTIANFAHLNQGKPTQFYLKKNEPIMLKQAQDAQNYVRLVMRKTQSLPPFGSCDEAMCYIEELLKDIHNARQILSAERNQDLMPLQSEDVEKFVPSLPENLAIECGLEGGSLAVRIYWLSFKRGIKPTGILDAFKRGRSAGHMLVHNGRLAEVKREIVMQAPLEDAADSLSNLRIAAGICVNIIGQLHAFDSL</sequence>
<gene>
    <name evidence="1" type="ORF">LPJ53_006178</name>
</gene>
<keyword evidence="2" id="KW-1185">Reference proteome</keyword>
<organism evidence="1 2">
    <name type="scientific">Coemansia erecta</name>
    <dbReference type="NCBI Taxonomy" id="147472"/>
    <lineage>
        <taxon>Eukaryota</taxon>
        <taxon>Fungi</taxon>
        <taxon>Fungi incertae sedis</taxon>
        <taxon>Zoopagomycota</taxon>
        <taxon>Kickxellomycotina</taxon>
        <taxon>Kickxellomycetes</taxon>
        <taxon>Kickxellales</taxon>
        <taxon>Kickxellaceae</taxon>
        <taxon>Coemansia</taxon>
    </lineage>
</organism>
<feature type="non-terminal residue" evidence="1">
    <location>
        <position position="1"/>
    </location>
</feature>
<dbReference type="EMBL" id="JANBOJ010000547">
    <property type="protein sequence ID" value="KAJ1718969.1"/>
    <property type="molecule type" value="Genomic_DNA"/>
</dbReference>
<evidence type="ECO:0000313" key="2">
    <source>
        <dbReference type="Proteomes" id="UP001149813"/>
    </source>
</evidence>
<evidence type="ECO:0000313" key="1">
    <source>
        <dbReference type="EMBL" id="KAJ1718969.1"/>
    </source>
</evidence>
<dbReference type="AlphaFoldDB" id="A0A9W7XUX0"/>
<accession>A0A9W7XUX0</accession>
<dbReference type="Pfam" id="PF10259">
    <property type="entry name" value="Rogdi_lz"/>
    <property type="match status" value="1"/>
</dbReference>
<proteinExistence type="predicted"/>
<dbReference type="InterPro" id="IPR028241">
    <property type="entry name" value="RAVE2/Rogdi"/>
</dbReference>
<name>A0A9W7XUX0_9FUNG</name>
<dbReference type="OrthoDB" id="66510at2759"/>
<comment type="caution">
    <text evidence="1">The sequence shown here is derived from an EMBL/GenBank/DDBJ whole genome shotgun (WGS) entry which is preliminary data.</text>
</comment>
<protein>
    <submittedName>
        <fullName evidence="1">Uncharacterized protein</fullName>
    </submittedName>
</protein>
<reference evidence="1" key="1">
    <citation type="submission" date="2022-07" db="EMBL/GenBank/DDBJ databases">
        <title>Phylogenomic reconstructions and comparative analyses of Kickxellomycotina fungi.</title>
        <authorList>
            <person name="Reynolds N.K."/>
            <person name="Stajich J.E."/>
            <person name="Barry K."/>
            <person name="Grigoriev I.V."/>
            <person name="Crous P."/>
            <person name="Smith M.E."/>
        </authorList>
    </citation>
    <scope>NUCLEOTIDE SEQUENCE</scope>
    <source>
        <strain evidence="1">NBRC 32514</strain>
    </source>
</reference>